<gene>
    <name evidence="1" type="ORF">H9826_09950</name>
</gene>
<dbReference type="EMBL" id="DXCX01000102">
    <property type="protein sequence ID" value="HIY74273.1"/>
    <property type="molecule type" value="Genomic_DNA"/>
</dbReference>
<reference evidence="1" key="1">
    <citation type="journal article" date="2021" name="PeerJ">
        <title>Extensive microbial diversity within the chicken gut microbiome revealed by metagenomics and culture.</title>
        <authorList>
            <person name="Gilroy R."/>
            <person name="Ravi A."/>
            <person name="Getino M."/>
            <person name="Pursley I."/>
            <person name="Horton D.L."/>
            <person name="Alikhan N.F."/>
            <person name="Baker D."/>
            <person name="Gharbi K."/>
            <person name="Hall N."/>
            <person name="Watson M."/>
            <person name="Adriaenssens E.M."/>
            <person name="Foster-Nyarko E."/>
            <person name="Jarju S."/>
            <person name="Secka A."/>
            <person name="Antonio M."/>
            <person name="Oren A."/>
            <person name="Chaudhuri R.R."/>
            <person name="La Ragione R."/>
            <person name="Hildebrand F."/>
            <person name="Pallen M.J."/>
        </authorList>
    </citation>
    <scope>NUCLEOTIDE SEQUENCE</scope>
    <source>
        <strain evidence="1">CHK33-7979</strain>
    </source>
</reference>
<dbReference type="Proteomes" id="UP000886824">
    <property type="component" value="Unassembled WGS sequence"/>
</dbReference>
<protein>
    <submittedName>
        <fullName evidence="1">Uncharacterized protein</fullName>
    </submittedName>
</protein>
<comment type="caution">
    <text evidence="1">The sequence shown here is derived from an EMBL/GenBank/DDBJ whole genome shotgun (WGS) entry which is preliminary data.</text>
</comment>
<dbReference type="AlphaFoldDB" id="A0A9D1Z6F4"/>
<accession>A0A9D1Z6F4</accession>
<evidence type="ECO:0000313" key="1">
    <source>
        <dbReference type="EMBL" id="HIY74273.1"/>
    </source>
</evidence>
<reference evidence="1" key="2">
    <citation type="submission" date="2021-04" db="EMBL/GenBank/DDBJ databases">
        <authorList>
            <person name="Gilroy R."/>
        </authorList>
    </citation>
    <scope>NUCLEOTIDE SEQUENCE</scope>
    <source>
        <strain evidence="1">CHK33-7979</strain>
    </source>
</reference>
<proteinExistence type="predicted"/>
<name>A0A9D1Z6F4_9FIRM</name>
<sequence>MENKSLERQWLIDRLETLSVKEQAQLGASIISRGQLAALSEKAGEERELAILKMDSNTAKEAVNLLLSLPDYEVICPAGSYEQLGESYLRYEAGRPDLIPYANLEQIGWNYEDSHLGIFIGDCFVVLPRQEPRQFYDGANLDQLPDTDWSLRLKLASPAVPEGVWLCLPDSTIDEAGRMDEIRLALRELKVKTVQECRLLEVRCSLAELSVGLDEYQDLADLIYDGNDLGYVLQEQGQGEPHFLEKFRAALEYEQCHELPPWSTSATA</sequence>
<evidence type="ECO:0000313" key="2">
    <source>
        <dbReference type="Proteomes" id="UP000886824"/>
    </source>
</evidence>
<organism evidence="1 2">
    <name type="scientific">Candidatus Intestinimonas merdavium</name>
    <dbReference type="NCBI Taxonomy" id="2838622"/>
    <lineage>
        <taxon>Bacteria</taxon>
        <taxon>Bacillati</taxon>
        <taxon>Bacillota</taxon>
        <taxon>Clostridia</taxon>
        <taxon>Eubacteriales</taxon>
        <taxon>Intestinimonas</taxon>
    </lineage>
</organism>